<dbReference type="AlphaFoldDB" id="A0A934VN50"/>
<dbReference type="EMBL" id="JAENIO010000031">
    <property type="protein sequence ID" value="MBK1834751.1"/>
    <property type="molecule type" value="Genomic_DNA"/>
</dbReference>
<protein>
    <submittedName>
        <fullName evidence="1">Uncharacterized protein</fullName>
    </submittedName>
</protein>
<evidence type="ECO:0000313" key="1">
    <source>
        <dbReference type="EMBL" id="MBK1834751.1"/>
    </source>
</evidence>
<name>A0A934VN50_9BACT</name>
<comment type="caution">
    <text evidence="1">The sequence shown here is derived from an EMBL/GenBank/DDBJ whole genome shotgun (WGS) entry which is preliminary data.</text>
</comment>
<reference evidence="1" key="1">
    <citation type="submission" date="2021-01" db="EMBL/GenBank/DDBJ databases">
        <title>Modified the classification status of verrucomicrobia.</title>
        <authorList>
            <person name="Feng X."/>
        </authorList>
    </citation>
    <scope>NUCLEOTIDE SEQUENCE</scope>
    <source>
        <strain evidence="1">KCTC 12986</strain>
    </source>
</reference>
<keyword evidence="2" id="KW-1185">Reference proteome</keyword>
<evidence type="ECO:0000313" key="2">
    <source>
        <dbReference type="Proteomes" id="UP000604083"/>
    </source>
</evidence>
<dbReference type="Proteomes" id="UP000604083">
    <property type="component" value="Unassembled WGS sequence"/>
</dbReference>
<gene>
    <name evidence="1" type="ORF">JIN78_11820</name>
</gene>
<proteinExistence type="predicted"/>
<sequence length="447" mass="50912">MLKPPKPPKPSAALQHTFFQALREFESQCSPDPFARTLSITTCLTTFWQLSLAQQLGSFPSTLFVGSPGKETSPLWEFARKLLVEDADSTQDLSRPRIPYVSQKIAEHYLRESVTYYHNNLAYDTRFYRQAAYENKEEYRKAHWSLFGFGRSRPFSKCWHKDVGLISNGDGAVVARLDGKADLRELQDYLKKGDFFQKSIGIDSSLKRSPKRFAVAGRLDSATLIALEENGLFEWGHPFLTLPDVGDASINVPLWPTFSAMLMMWRPFQGAIAVTPQNQFPRTEAALRYQSYLRDGLSRLPGDYGFGLLKVSRELFAVCSNLYQSTVAWDNDPPRLEKEPPENAEIILTFLEETLKGLIIATHTLIWHRVGLTPSSREKLIQKILHELRKGEDLTRRELQRTFRLSTATERDTLLTRLAEEGMITLDGKMVSAVSLDEYTRAIHSLL</sequence>
<dbReference type="RefSeq" id="WP_200392186.1">
    <property type="nucleotide sequence ID" value="NZ_JAENIO010000031.1"/>
</dbReference>
<organism evidence="1 2">
    <name type="scientific">Roseibacillus ishigakijimensis</name>
    <dbReference type="NCBI Taxonomy" id="454146"/>
    <lineage>
        <taxon>Bacteria</taxon>
        <taxon>Pseudomonadati</taxon>
        <taxon>Verrucomicrobiota</taxon>
        <taxon>Verrucomicrobiia</taxon>
        <taxon>Verrucomicrobiales</taxon>
        <taxon>Verrucomicrobiaceae</taxon>
        <taxon>Roseibacillus</taxon>
    </lineage>
</organism>
<accession>A0A934VN50</accession>